<keyword evidence="4" id="KW-1185">Reference proteome</keyword>
<evidence type="ECO:0000313" key="4">
    <source>
        <dbReference type="Proteomes" id="UP000294555"/>
    </source>
</evidence>
<gene>
    <name evidence="3" type="ORF">EZJ58_5010</name>
</gene>
<feature type="domain" description="Microcystin LR degradation protein MlrC C-terminal" evidence="1">
    <location>
        <begin position="302"/>
        <end position="478"/>
    </location>
</feature>
<name>A0A4R1NL91_9GAMM</name>
<accession>A0A4R1NL91</accession>
<dbReference type="InterPro" id="IPR010799">
    <property type="entry name" value="MlrC_C"/>
</dbReference>
<reference evidence="3 4" key="1">
    <citation type="submission" date="2019-02" db="EMBL/GenBank/DDBJ databases">
        <title>Investigation of anaerobic lignin degradation for improved lignocellulosic biofuels.</title>
        <authorList>
            <person name="Deangelis K."/>
        </authorList>
    </citation>
    <scope>NUCLEOTIDE SEQUENCE [LARGE SCALE GENOMIC DNA]</scope>
    <source>
        <strain evidence="3 4">159R</strain>
    </source>
</reference>
<evidence type="ECO:0000259" key="2">
    <source>
        <dbReference type="Pfam" id="PF07364"/>
    </source>
</evidence>
<dbReference type="Proteomes" id="UP000294555">
    <property type="component" value="Unassembled WGS sequence"/>
</dbReference>
<dbReference type="AlphaFoldDB" id="A0A4R1NL91"/>
<protein>
    <submittedName>
        <fullName evidence="3">Microcystin degradation protein MlrC</fullName>
    </submittedName>
</protein>
<dbReference type="RefSeq" id="WP_132926346.1">
    <property type="nucleotide sequence ID" value="NZ_SJOI01000001.1"/>
</dbReference>
<sequence>MKILITEFRQESNSFNPVLSSLEFWRQTGEYEGERVRKEFEGQQCAIGGFFKALNEKAPLAEVVCGTVMACQSGGVAEQSVMDHYLSKLIPQIKESLPLDGVLISYHGALMTTEYDDPEGEITRRIRVIVGDKTVIAVSSDLHAYISDTLISNTNIILAYLTYPHVDYVETGYRTAALALDAISGKRKPVTAWVPVPMIAPAAAYNTLKGAFKEIIDYGRKLVAEGRLIDFSFYQMQPWLDIPKANSSVVVVADNREQAEKYAKELASLLYSKRHDFRIKLTSVKEVIERALKADTAKPVILVDSADSCNAGATGDNMAVATEILQYGAGLRSAVVVNAPDAALKAHQIGVGGEAEFSIGASRDPRSMSVTRQARVKSLHDGVFRQEGPAGRGVVQRIGRSAVLRIGNLDVLVCEWMAGNGDPQLYRAHGIEPTLYDLVVVKASTSFRGAYEKLAGTICEAQTPGAASSDLKSLPFTRLPKDSMYPWADITNPQWEVAFTAPLY</sequence>
<dbReference type="InterPro" id="IPR015995">
    <property type="entry name" value="MlrC_N"/>
</dbReference>
<dbReference type="EMBL" id="SJOI01000001">
    <property type="protein sequence ID" value="TCL06721.1"/>
    <property type="molecule type" value="Genomic_DNA"/>
</dbReference>
<dbReference type="Pfam" id="PF07364">
    <property type="entry name" value="DUF1485"/>
    <property type="match status" value="1"/>
</dbReference>
<feature type="domain" description="Microcystin LR degradation protein MlrC N-terminal" evidence="2">
    <location>
        <begin position="2"/>
        <end position="292"/>
    </location>
</feature>
<evidence type="ECO:0000259" key="1">
    <source>
        <dbReference type="Pfam" id="PF07171"/>
    </source>
</evidence>
<evidence type="ECO:0000313" key="3">
    <source>
        <dbReference type="EMBL" id="TCL06721.1"/>
    </source>
</evidence>
<dbReference type="Pfam" id="PF07171">
    <property type="entry name" value="MlrC_C"/>
    <property type="match status" value="1"/>
</dbReference>
<comment type="caution">
    <text evidence="3">The sequence shown here is derived from an EMBL/GenBank/DDBJ whole genome shotgun (WGS) entry which is preliminary data.</text>
</comment>
<proteinExistence type="predicted"/>
<dbReference type="OrthoDB" id="5288421at2"/>
<organism evidence="3 4">
    <name type="scientific">Sodalis ligni</name>
    <dbReference type="NCBI Taxonomy" id="2697027"/>
    <lineage>
        <taxon>Bacteria</taxon>
        <taxon>Pseudomonadati</taxon>
        <taxon>Pseudomonadota</taxon>
        <taxon>Gammaproteobacteria</taxon>
        <taxon>Enterobacterales</taxon>
        <taxon>Bruguierivoracaceae</taxon>
        <taxon>Sodalis</taxon>
    </lineage>
</organism>